<feature type="region of interest" description="Disordered" evidence="1">
    <location>
        <begin position="124"/>
        <end position="144"/>
    </location>
</feature>
<gene>
    <name evidence="2" type="ORF">RFI_25230</name>
</gene>
<feature type="region of interest" description="Disordered" evidence="1">
    <location>
        <begin position="1"/>
        <end position="31"/>
    </location>
</feature>
<feature type="non-terminal residue" evidence="2">
    <location>
        <position position="1"/>
    </location>
</feature>
<evidence type="ECO:0008006" key="4">
    <source>
        <dbReference type="Google" id="ProtNLM"/>
    </source>
</evidence>
<dbReference type="PANTHER" id="PTHR31513:SF2">
    <property type="entry name" value="MRAZ"/>
    <property type="match status" value="1"/>
</dbReference>
<protein>
    <recommendedName>
        <fullName evidence="4">Tenascin XB-like protein</fullName>
    </recommendedName>
</protein>
<comment type="caution">
    <text evidence="2">The sequence shown here is derived from an EMBL/GenBank/DDBJ whole genome shotgun (WGS) entry which is preliminary data.</text>
</comment>
<dbReference type="AlphaFoldDB" id="X6MFE4"/>
<reference evidence="2 3" key="1">
    <citation type="journal article" date="2013" name="Curr. Biol.">
        <title>The Genome of the Foraminiferan Reticulomyxa filosa.</title>
        <authorList>
            <person name="Glockner G."/>
            <person name="Hulsmann N."/>
            <person name="Schleicher M."/>
            <person name="Noegel A.A."/>
            <person name="Eichinger L."/>
            <person name="Gallinger C."/>
            <person name="Pawlowski J."/>
            <person name="Sierra R."/>
            <person name="Euteneuer U."/>
            <person name="Pillet L."/>
            <person name="Moustafa A."/>
            <person name="Platzer M."/>
            <person name="Groth M."/>
            <person name="Szafranski K."/>
            <person name="Schliwa M."/>
        </authorList>
    </citation>
    <scope>NUCLEOTIDE SEQUENCE [LARGE SCALE GENOMIC DNA]</scope>
</reference>
<name>X6MFE4_RETFI</name>
<sequence length="299" mass="32543">QPKVQENTQIEEKKQEEKNGDEHNENDSTNKNCENMLSFVKSCDLKNGVDFLLINENDRTIKLKNNEWNSYNFGVFLLGENTILTVHYDKKRYHDEFGHLKMNTSHLWIKHSFSKIHCSQLGYPKDQGPGKGGRGKSFNGGGGYGTKGGEGDVLLGAGKAGEMYGEETLLKEIHFGSGGGGSDLLQVGGNGGGIIELIIRQQLINHGSIQCNGGDGNILGGGGSGGSILIQLQCQSSFSSRSRLCPNNFEHTLGYITCVGGKQNEINKGGKGRIAIYGLELSSDNIKNIDPKPFNRIHK</sequence>
<feature type="compositionally biased region" description="Basic and acidic residues" evidence="1">
    <location>
        <begin position="10"/>
        <end position="28"/>
    </location>
</feature>
<accession>X6MFE4</accession>
<evidence type="ECO:0000313" key="3">
    <source>
        <dbReference type="Proteomes" id="UP000023152"/>
    </source>
</evidence>
<keyword evidence="3" id="KW-1185">Reference proteome</keyword>
<evidence type="ECO:0000313" key="2">
    <source>
        <dbReference type="EMBL" id="ETO12142.1"/>
    </source>
</evidence>
<proteinExistence type="predicted"/>
<dbReference type="PANTHER" id="PTHR31513">
    <property type="entry name" value="EPHRIN TYPE-B RECEPTOR"/>
    <property type="match status" value="1"/>
</dbReference>
<dbReference type="EMBL" id="ASPP01021678">
    <property type="protein sequence ID" value="ETO12142.1"/>
    <property type="molecule type" value="Genomic_DNA"/>
</dbReference>
<evidence type="ECO:0000256" key="1">
    <source>
        <dbReference type="SAM" id="MobiDB-lite"/>
    </source>
</evidence>
<organism evidence="2 3">
    <name type="scientific">Reticulomyxa filosa</name>
    <dbReference type="NCBI Taxonomy" id="46433"/>
    <lineage>
        <taxon>Eukaryota</taxon>
        <taxon>Sar</taxon>
        <taxon>Rhizaria</taxon>
        <taxon>Retaria</taxon>
        <taxon>Foraminifera</taxon>
        <taxon>Monothalamids</taxon>
        <taxon>Reticulomyxidae</taxon>
        <taxon>Reticulomyxa</taxon>
    </lineage>
</organism>
<dbReference type="Proteomes" id="UP000023152">
    <property type="component" value="Unassembled WGS sequence"/>
</dbReference>